<protein>
    <submittedName>
        <fullName evidence="1">Transposase</fullName>
    </submittedName>
</protein>
<dbReference type="KEGG" id="ngo:NGO_04995"/>
<reference evidence="2" key="1">
    <citation type="submission" date="2003-03" db="EMBL/GenBank/DDBJ databases">
        <title>The complete genome sequence of Neisseria gonorrhoeae.</title>
        <authorList>
            <person name="Lewis L.A."/>
            <person name="Gillaspy A.F."/>
            <person name="McLaughlin R.E."/>
            <person name="Gipson M."/>
            <person name="Ducey T.F."/>
            <person name="Ownbey T."/>
            <person name="Hartman K."/>
            <person name="Nydick C."/>
            <person name="Carson M.B."/>
            <person name="Vaughn J."/>
            <person name="Thomson C."/>
            <person name="Song L."/>
            <person name="Lin S."/>
            <person name="Yuan X."/>
            <person name="Najar F."/>
            <person name="Zhan M."/>
            <person name="Ren Q."/>
            <person name="Zhu H."/>
            <person name="Qi S."/>
            <person name="Kenton S.M."/>
            <person name="Lai H."/>
            <person name="White J.D."/>
            <person name="Clifton S."/>
            <person name="Roe B.A."/>
            <person name="Dyer D.W."/>
        </authorList>
    </citation>
    <scope>NUCLEOTIDE SEQUENCE [LARGE SCALE GENOMIC DNA]</scope>
    <source>
        <strain evidence="2">ATCC 700825 / FA 1090</strain>
    </source>
</reference>
<proteinExistence type="predicted"/>
<dbReference type="AlphaFoldDB" id="A0A0H4IW66"/>
<dbReference type="STRING" id="242231.NGO_04995"/>
<dbReference type="Proteomes" id="UP000000535">
    <property type="component" value="Chromosome"/>
</dbReference>
<evidence type="ECO:0000313" key="2">
    <source>
        <dbReference type="Proteomes" id="UP000000535"/>
    </source>
</evidence>
<dbReference type="EMBL" id="AE004969">
    <property type="protein sequence ID" value="AKO63673.1"/>
    <property type="molecule type" value="Genomic_DNA"/>
</dbReference>
<name>A0A0H4IW66_NEIG1</name>
<organism evidence="1 2">
    <name type="scientific">Neisseria gonorrhoeae (strain ATCC 700825 / FA 1090)</name>
    <dbReference type="NCBI Taxonomy" id="242231"/>
    <lineage>
        <taxon>Bacteria</taxon>
        <taxon>Pseudomonadati</taxon>
        <taxon>Pseudomonadota</taxon>
        <taxon>Betaproteobacteria</taxon>
        <taxon>Neisseriales</taxon>
        <taxon>Neisseriaceae</taxon>
        <taxon>Neisseria</taxon>
    </lineage>
</organism>
<sequence>MPALCAYRFNAFPKLINNLKKAGKPKMVIIVAIMRKLAKPAYYIVKTGQPYDAERH</sequence>
<keyword evidence="2" id="KW-1185">Reference proteome</keyword>
<gene>
    <name evidence="1" type="ORF">NGO_04995</name>
</gene>
<accession>A0A0H4IW66</accession>
<evidence type="ECO:0000313" key="1">
    <source>
        <dbReference type="EMBL" id="AKO63673.1"/>
    </source>
</evidence>